<evidence type="ECO:0000256" key="6">
    <source>
        <dbReference type="SAM" id="MobiDB-lite"/>
    </source>
</evidence>
<dbReference type="SUPFAM" id="SSF63825">
    <property type="entry name" value="YWTD domain"/>
    <property type="match status" value="1"/>
</dbReference>
<keyword evidence="4 5" id="KW-0720">Serine protease</keyword>
<name>A0A1V4QFQ4_UNCW3</name>
<dbReference type="InterPro" id="IPR000209">
    <property type="entry name" value="Peptidase_S8/S53_dom"/>
</dbReference>
<dbReference type="Gene3D" id="3.40.50.200">
    <property type="entry name" value="Peptidase S8/S53 domain"/>
    <property type="match status" value="1"/>
</dbReference>
<evidence type="ECO:0000313" key="8">
    <source>
        <dbReference type="EMBL" id="OPX17556.1"/>
    </source>
</evidence>
<dbReference type="InterPro" id="IPR036852">
    <property type="entry name" value="Peptidase_S8/S53_dom_sf"/>
</dbReference>
<dbReference type="InterPro" id="IPR015943">
    <property type="entry name" value="WD40/YVTN_repeat-like_dom_sf"/>
</dbReference>
<sequence>MRYIMTLLVTVLIAQSGVIHPQLAEILNQLKPQETIRVIVHMKAQADLTTLPKEMPKSEKIQYLKDFAQSHQADLMSYLKGLGSRVKILQNWWIFNGLMFESTRDIIEAVARREDVDYIIDDFKVYVNPEVEKGEFLNDSRGAEWNIERIRATDCWNDGMDGTGIIVGNIDTGVDKDHSCFGGRWISGGWYDAVNGQSQPYDDNGHGTHTMGIICGGDGNGPYQHDIGVAPGANFIAAKGLDSNGSGYTSWLHNCFSWFATQTVDVCSNSWGSSATTSTEFWNDCQNLRNLGIYPVFSIGNEGPNPNTAGTPGNFPIVTGVGAVDNNDTTADFSSRGPAPNQSPWNNPSNWSRPDWNRTKPDISAPGVAIRSAAPGNDWAGMSGTSQACPHVAGAVAILLQRNHSLPYDTIYNILLDNADQPSAGAPYPNNNYGWGILNVYNALNEVPINAPNVVLRQTTVVNDNNGNGALDPGEDAGLVCLVRNTGDQTATNVQATLRTSSPYITISDSTYTYGTLNANDSTDNSADPFDVTVDPGTPNGTKVNFDLYIVSAESSWTRPFSLNVGLTAGTIIWGPHATGVPQSDQYMIYGIAYDQVGDRLYVCEYQHNQIYVLSSDSNLTSYGTITAPDTKGTGISYSPYDDNLWFTSANQKQIWKIDKSGSVLLQFPNPANDYPIGLALNYDDTLWSVDRIPVISATIPWVRPM</sequence>
<proteinExistence type="inferred from homology"/>
<feature type="compositionally biased region" description="Low complexity" evidence="6">
    <location>
        <begin position="338"/>
        <end position="354"/>
    </location>
</feature>
<organism evidence="8 9">
    <name type="scientific">candidate division WOR-3 bacterium 4484_100</name>
    <dbReference type="NCBI Taxonomy" id="1936077"/>
    <lineage>
        <taxon>Bacteria</taxon>
        <taxon>Bacteria division WOR-3</taxon>
    </lineage>
</organism>
<dbReference type="PANTHER" id="PTHR43806">
    <property type="entry name" value="PEPTIDASE S8"/>
    <property type="match status" value="1"/>
</dbReference>
<dbReference type="InterPro" id="IPR050131">
    <property type="entry name" value="Peptidase_S8_subtilisin-like"/>
</dbReference>
<dbReference type="InterPro" id="IPR023828">
    <property type="entry name" value="Peptidase_S8_Ser-AS"/>
</dbReference>
<dbReference type="EMBL" id="MUKB01000108">
    <property type="protein sequence ID" value="OPX17556.1"/>
    <property type="molecule type" value="Genomic_DNA"/>
</dbReference>
<gene>
    <name evidence="8" type="ORF">BXT86_05855</name>
</gene>
<feature type="active site" description="Charge relay system" evidence="5">
    <location>
        <position position="386"/>
    </location>
</feature>
<evidence type="ECO:0000256" key="2">
    <source>
        <dbReference type="ARBA" id="ARBA00022670"/>
    </source>
</evidence>
<comment type="caution">
    <text evidence="8">The sequence shown here is derived from an EMBL/GenBank/DDBJ whole genome shotgun (WGS) entry which is preliminary data.</text>
</comment>
<comment type="similarity">
    <text evidence="1 5">Belongs to the peptidase S8 family.</text>
</comment>
<dbReference type="Proteomes" id="UP000191663">
    <property type="component" value="Unassembled WGS sequence"/>
</dbReference>
<keyword evidence="3 5" id="KW-0378">Hydrolase</keyword>
<feature type="active site" description="Charge relay system" evidence="5">
    <location>
        <position position="206"/>
    </location>
</feature>
<dbReference type="PROSITE" id="PS00138">
    <property type="entry name" value="SUBTILASE_SER"/>
    <property type="match status" value="1"/>
</dbReference>
<evidence type="ECO:0000256" key="5">
    <source>
        <dbReference type="PROSITE-ProRule" id="PRU01240"/>
    </source>
</evidence>
<protein>
    <recommendedName>
        <fullName evidence="7">Peptidase S8/S53 domain-containing protein</fullName>
    </recommendedName>
</protein>
<evidence type="ECO:0000313" key="9">
    <source>
        <dbReference type="Proteomes" id="UP000191663"/>
    </source>
</evidence>
<feature type="active site" description="Charge relay system" evidence="5">
    <location>
        <position position="171"/>
    </location>
</feature>
<dbReference type="PANTHER" id="PTHR43806:SF67">
    <property type="entry name" value="EGF-LIKE DOMAIN-CONTAINING PROTEIN"/>
    <property type="match status" value="1"/>
</dbReference>
<evidence type="ECO:0000256" key="3">
    <source>
        <dbReference type="ARBA" id="ARBA00022801"/>
    </source>
</evidence>
<dbReference type="SUPFAM" id="SSF52743">
    <property type="entry name" value="Subtilisin-like"/>
    <property type="match status" value="1"/>
</dbReference>
<dbReference type="Gene3D" id="2.130.10.10">
    <property type="entry name" value="YVTN repeat-like/Quinoprotein amine dehydrogenase"/>
    <property type="match status" value="1"/>
</dbReference>
<dbReference type="Pfam" id="PF00082">
    <property type="entry name" value="Peptidase_S8"/>
    <property type="match status" value="1"/>
</dbReference>
<evidence type="ECO:0000256" key="4">
    <source>
        <dbReference type="ARBA" id="ARBA00022825"/>
    </source>
</evidence>
<evidence type="ECO:0000259" key="7">
    <source>
        <dbReference type="Pfam" id="PF00082"/>
    </source>
</evidence>
<reference evidence="9" key="1">
    <citation type="submission" date="2017-01" db="EMBL/GenBank/DDBJ databases">
        <title>Novel pathways for hydrocarbon cycling and metabolic interdependencies in hydrothermal sediment communities.</title>
        <authorList>
            <person name="Dombrowski N."/>
            <person name="Seitz K."/>
            <person name="Teske A."/>
            <person name="Baker B."/>
        </authorList>
    </citation>
    <scope>NUCLEOTIDE SEQUENCE [LARGE SCALE GENOMIC DNA]</scope>
</reference>
<dbReference type="GO" id="GO:0006508">
    <property type="term" value="P:proteolysis"/>
    <property type="evidence" value="ECO:0007669"/>
    <property type="project" value="UniProtKB-KW"/>
</dbReference>
<accession>A0A1V4QFQ4</accession>
<keyword evidence="2 5" id="KW-0645">Protease</keyword>
<feature type="domain" description="Peptidase S8/S53" evidence="7">
    <location>
        <begin position="162"/>
        <end position="436"/>
    </location>
</feature>
<dbReference type="PRINTS" id="PR00723">
    <property type="entry name" value="SUBTILISIN"/>
</dbReference>
<evidence type="ECO:0000256" key="1">
    <source>
        <dbReference type="ARBA" id="ARBA00011073"/>
    </source>
</evidence>
<dbReference type="AlphaFoldDB" id="A0A1V4QFQ4"/>
<dbReference type="PROSITE" id="PS51892">
    <property type="entry name" value="SUBTILASE"/>
    <property type="match status" value="1"/>
</dbReference>
<dbReference type="InterPro" id="IPR015500">
    <property type="entry name" value="Peptidase_S8_subtilisin-rel"/>
</dbReference>
<feature type="region of interest" description="Disordered" evidence="6">
    <location>
        <begin position="326"/>
        <end position="363"/>
    </location>
</feature>
<dbReference type="GO" id="GO:0004252">
    <property type="term" value="F:serine-type endopeptidase activity"/>
    <property type="evidence" value="ECO:0007669"/>
    <property type="project" value="UniProtKB-UniRule"/>
</dbReference>